<dbReference type="PANTHER" id="PTHR22916:SF3">
    <property type="entry name" value="UDP-GLCNAC:BETAGAL BETA-1,3-N-ACETYLGLUCOSAMINYLTRANSFERASE-LIKE PROTEIN 1"/>
    <property type="match status" value="1"/>
</dbReference>
<keyword evidence="3" id="KW-1185">Reference proteome</keyword>
<evidence type="ECO:0000313" key="3">
    <source>
        <dbReference type="Proteomes" id="UP000184611"/>
    </source>
</evidence>
<organism evidence="2 3">
    <name type="scientific">Flavobacterium cucumis</name>
    <dbReference type="NCBI Taxonomy" id="416016"/>
    <lineage>
        <taxon>Bacteria</taxon>
        <taxon>Pseudomonadati</taxon>
        <taxon>Bacteroidota</taxon>
        <taxon>Flavobacteriia</taxon>
        <taxon>Flavobacteriales</taxon>
        <taxon>Flavobacteriaceae</taxon>
        <taxon>Flavobacterium</taxon>
    </lineage>
</organism>
<dbReference type="AlphaFoldDB" id="A0A1M7ZWV2"/>
<proteinExistence type="predicted"/>
<dbReference type="SUPFAM" id="SSF53448">
    <property type="entry name" value="Nucleotide-diphospho-sugar transferases"/>
    <property type="match status" value="1"/>
</dbReference>
<dbReference type="STRING" id="416016.SAMN05443547_1448"/>
<dbReference type="OrthoDB" id="6307329at2"/>
<keyword evidence="2" id="KW-0808">Transferase</keyword>
<evidence type="ECO:0000259" key="1">
    <source>
        <dbReference type="Pfam" id="PF00535"/>
    </source>
</evidence>
<evidence type="ECO:0000313" key="2">
    <source>
        <dbReference type="EMBL" id="SHO73097.1"/>
    </source>
</evidence>
<dbReference type="RefSeq" id="WP_073582908.1">
    <property type="nucleotide sequence ID" value="NZ_CBCSEA010000004.1"/>
</dbReference>
<feature type="domain" description="Glycosyltransferase 2-like" evidence="1">
    <location>
        <begin position="5"/>
        <end position="128"/>
    </location>
</feature>
<protein>
    <submittedName>
        <fullName evidence="2">Glycosyltransferase involved in cell wall bisynthesis</fullName>
    </submittedName>
</protein>
<dbReference type="Gene3D" id="3.90.550.10">
    <property type="entry name" value="Spore Coat Polysaccharide Biosynthesis Protein SpsA, Chain A"/>
    <property type="match status" value="1"/>
</dbReference>
<gene>
    <name evidence="2" type="ORF">SAMN05443547_1448</name>
</gene>
<dbReference type="EMBL" id="FRYK01000002">
    <property type="protein sequence ID" value="SHO73097.1"/>
    <property type="molecule type" value="Genomic_DNA"/>
</dbReference>
<name>A0A1M7ZWV2_9FLAO</name>
<dbReference type="Proteomes" id="UP000184611">
    <property type="component" value="Unassembled WGS sequence"/>
</dbReference>
<dbReference type="PANTHER" id="PTHR22916">
    <property type="entry name" value="GLYCOSYLTRANSFERASE"/>
    <property type="match status" value="1"/>
</dbReference>
<reference evidence="3" key="1">
    <citation type="submission" date="2016-12" db="EMBL/GenBank/DDBJ databases">
        <authorList>
            <person name="Varghese N."/>
            <person name="Submissions S."/>
        </authorList>
    </citation>
    <scope>NUCLEOTIDE SEQUENCE [LARGE SCALE GENOMIC DNA]</scope>
    <source>
        <strain evidence="3">DSM 18830</strain>
    </source>
</reference>
<dbReference type="GO" id="GO:0016758">
    <property type="term" value="F:hexosyltransferase activity"/>
    <property type="evidence" value="ECO:0007669"/>
    <property type="project" value="UniProtKB-ARBA"/>
</dbReference>
<dbReference type="CDD" id="cd00761">
    <property type="entry name" value="Glyco_tranf_GTA_type"/>
    <property type="match status" value="1"/>
</dbReference>
<dbReference type="Pfam" id="PF00535">
    <property type="entry name" value="Glycos_transf_2"/>
    <property type="match status" value="1"/>
</dbReference>
<sequence length="311" mass="36302">MPKISVVIPLYNKENFIKETLDSVLQQTFTDFEIIIINDGSTDNSFKIISQFVDDRITLYNQENKGVSKTRNVGIEYAKSDLIAFLDADDYWYPNHLEELIRLHEDFPNCGIYGSRYFMKISSNNILKTSYLPAVSNDYRGVLPDYFLASLRSRVGLTSALMIPKRIVLQFACFNTSLNGHEDLELFTKIAIEHQVAVTNSYTVEYNFAVENQLSKIQFLQNRIINLDQFLAIEKTKPNLKKFIDLYRLEYALQYRIIGAYDKSKHLLNHISTKTPIKARILFNLPPFLLRFLLKTKRYLRKKGFDFTVYH</sequence>
<accession>A0A1M7ZWV2</accession>
<dbReference type="InterPro" id="IPR029044">
    <property type="entry name" value="Nucleotide-diphossugar_trans"/>
</dbReference>
<dbReference type="InterPro" id="IPR001173">
    <property type="entry name" value="Glyco_trans_2-like"/>
</dbReference>